<dbReference type="Proteomes" id="UP000224130">
    <property type="component" value="Unassembled WGS sequence"/>
</dbReference>
<protein>
    <submittedName>
        <fullName evidence="1">Uncharacterized protein</fullName>
    </submittedName>
</protein>
<dbReference type="OrthoDB" id="5144017at2"/>
<name>A0A2A9EXL0_9MICO</name>
<sequence>MTDEDDKHDAAERWMRRYMDIKIRYHDKDGTQITMRRWVELRTPEYSIIGRDKIGPYDVVTAWLGLDYTFRAKGRPLIFETEVYIDPVDDEPESHLWIFSERYYTLEGAQAGHDQATAQAQEWVAHGRPEHRPV</sequence>
<dbReference type="RefSeq" id="WP_098463464.1">
    <property type="nucleotide sequence ID" value="NZ_PDJJ01000001.1"/>
</dbReference>
<organism evidence="1 2">
    <name type="scientific">Isoptericola jiangsuensis</name>
    <dbReference type="NCBI Taxonomy" id="548579"/>
    <lineage>
        <taxon>Bacteria</taxon>
        <taxon>Bacillati</taxon>
        <taxon>Actinomycetota</taxon>
        <taxon>Actinomycetes</taxon>
        <taxon>Micrococcales</taxon>
        <taxon>Promicromonosporaceae</taxon>
        <taxon>Isoptericola</taxon>
    </lineage>
</organism>
<evidence type="ECO:0000313" key="2">
    <source>
        <dbReference type="Proteomes" id="UP000224130"/>
    </source>
</evidence>
<comment type="caution">
    <text evidence="1">The sequence shown here is derived from an EMBL/GenBank/DDBJ whole genome shotgun (WGS) entry which is preliminary data.</text>
</comment>
<accession>A0A2A9EXL0</accession>
<dbReference type="EMBL" id="PDJJ01000001">
    <property type="protein sequence ID" value="PFG43042.1"/>
    <property type="molecule type" value="Genomic_DNA"/>
</dbReference>
<dbReference type="AlphaFoldDB" id="A0A2A9EXL0"/>
<gene>
    <name evidence="1" type="ORF">ATJ88_1724</name>
</gene>
<proteinExistence type="predicted"/>
<reference evidence="1 2" key="1">
    <citation type="submission" date="2017-10" db="EMBL/GenBank/DDBJ databases">
        <title>Sequencing the genomes of 1000 actinobacteria strains.</title>
        <authorList>
            <person name="Klenk H.-P."/>
        </authorList>
    </citation>
    <scope>NUCLEOTIDE SEQUENCE [LARGE SCALE GENOMIC DNA]</scope>
    <source>
        <strain evidence="1 2">DSM 21863</strain>
    </source>
</reference>
<keyword evidence="2" id="KW-1185">Reference proteome</keyword>
<evidence type="ECO:0000313" key="1">
    <source>
        <dbReference type="EMBL" id="PFG43042.1"/>
    </source>
</evidence>